<gene>
    <name evidence="2" type="ORF">SEV965_LOCUS15261</name>
</gene>
<evidence type="ECO:0000256" key="1">
    <source>
        <dbReference type="SAM" id="MobiDB-lite"/>
    </source>
</evidence>
<feature type="region of interest" description="Disordered" evidence="1">
    <location>
        <begin position="71"/>
        <end position="101"/>
    </location>
</feature>
<evidence type="ECO:0000313" key="3">
    <source>
        <dbReference type="Proteomes" id="UP000663889"/>
    </source>
</evidence>
<sequence length="196" mass="20909">MNSPQARIILPTNATSVTNPLAATTPTAIAHDTVVQTNREGEPPEYREIKTTEQILEPTLLEKVPPTKMTTKTTTTTTVEEVPTVSTSKETTTTTVKEVPTAPTSKVTTTVQETPASTDYVLKQADEFKPIAVVSDTTPVNSANNQIVGTTSTGSLTTPGKIVGDLEPIVSEHHVTTVAEPVTKKAIKTVTKETKE</sequence>
<dbReference type="Proteomes" id="UP000663889">
    <property type="component" value="Unassembled WGS sequence"/>
</dbReference>
<organism evidence="2 3">
    <name type="scientific">Rotaria sordida</name>
    <dbReference type="NCBI Taxonomy" id="392033"/>
    <lineage>
        <taxon>Eukaryota</taxon>
        <taxon>Metazoa</taxon>
        <taxon>Spiralia</taxon>
        <taxon>Gnathifera</taxon>
        <taxon>Rotifera</taxon>
        <taxon>Eurotatoria</taxon>
        <taxon>Bdelloidea</taxon>
        <taxon>Philodinida</taxon>
        <taxon>Philodinidae</taxon>
        <taxon>Rotaria</taxon>
    </lineage>
</organism>
<protein>
    <submittedName>
        <fullName evidence="2">Uncharacterized protein</fullName>
    </submittedName>
</protein>
<dbReference type="EMBL" id="CAJNOU010000790">
    <property type="protein sequence ID" value="CAF1089062.1"/>
    <property type="molecule type" value="Genomic_DNA"/>
</dbReference>
<name>A0A814N604_9BILA</name>
<accession>A0A814N604</accession>
<proteinExistence type="predicted"/>
<dbReference type="AlphaFoldDB" id="A0A814N604"/>
<comment type="caution">
    <text evidence="2">The sequence shown here is derived from an EMBL/GenBank/DDBJ whole genome shotgun (WGS) entry which is preliminary data.</text>
</comment>
<evidence type="ECO:0000313" key="2">
    <source>
        <dbReference type="EMBL" id="CAF1089062.1"/>
    </source>
</evidence>
<reference evidence="2" key="1">
    <citation type="submission" date="2021-02" db="EMBL/GenBank/DDBJ databases">
        <authorList>
            <person name="Nowell W R."/>
        </authorList>
    </citation>
    <scope>NUCLEOTIDE SEQUENCE</scope>
</reference>